<name>A0AAW0GV83_9APHY</name>
<comment type="caution">
    <text evidence="2">The sequence shown here is derived from an EMBL/GenBank/DDBJ whole genome shotgun (WGS) entry which is preliminary data.</text>
</comment>
<protein>
    <submittedName>
        <fullName evidence="2">Uncharacterized protein</fullName>
    </submittedName>
</protein>
<organism evidence="2 3">
    <name type="scientific">Cerrena zonata</name>
    <dbReference type="NCBI Taxonomy" id="2478898"/>
    <lineage>
        <taxon>Eukaryota</taxon>
        <taxon>Fungi</taxon>
        <taxon>Dikarya</taxon>
        <taxon>Basidiomycota</taxon>
        <taxon>Agaricomycotina</taxon>
        <taxon>Agaricomycetes</taxon>
        <taxon>Polyporales</taxon>
        <taxon>Cerrenaceae</taxon>
        <taxon>Cerrena</taxon>
    </lineage>
</organism>
<feature type="region of interest" description="Disordered" evidence="1">
    <location>
        <begin position="147"/>
        <end position="217"/>
    </location>
</feature>
<evidence type="ECO:0000256" key="1">
    <source>
        <dbReference type="SAM" id="MobiDB-lite"/>
    </source>
</evidence>
<accession>A0AAW0GV83</accession>
<feature type="compositionally biased region" description="Polar residues" evidence="1">
    <location>
        <begin position="102"/>
        <end position="112"/>
    </location>
</feature>
<dbReference type="EMBL" id="JASBNA010000003">
    <property type="protein sequence ID" value="KAK7693325.1"/>
    <property type="molecule type" value="Genomic_DNA"/>
</dbReference>
<feature type="compositionally biased region" description="Polar residues" evidence="1">
    <location>
        <begin position="196"/>
        <end position="208"/>
    </location>
</feature>
<dbReference type="Proteomes" id="UP001385951">
    <property type="component" value="Unassembled WGS sequence"/>
</dbReference>
<evidence type="ECO:0000313" key="3">
    <source>
        <dbReference type="Proteomes" id="UP001385951"/>
    </source>
</evidence>
<reference evidence="2 3" key="1">
    <citation type="submission" date="2022-09" db="EMBL/GenBank/DDBJ databases">
        <authorList>
            <person name="Palmer J.M."/>
        </authorList>
    </citation>
    <scope>NUCLEOTIDE SEQUENCE [LARGE SCALE GENOMIC DNA]</scope>
    <source>
        <strain evidence="2 3">DSM 7382</strain>
    </source>
</reference>
<gene>
    <name evidence="2" type="ORF">QCA50_002893</name>
</gene>
<sequence length="227" mass="25245">MSYPLMPLLYSHHPQQHKPGQSSKTHMQPFNTYNQPVSYPALFRSNTDYAHQWWLNQYSYAPEATGTIPCLNALEVPAFHHGAELTPSSIHGVVADVPPSPTDVSSNASESVPSPGPDFVHAVCNAPLVAPVPLPYHSPTFLQFDLPDDDEDLSHPPYVSRPHKRKRESDDEDETSQQVIIKRQATPSSWVRRRSNWTTAPQSQPSSHSHLRGWAVPTQFGGNCIPG</sequence>
<keyword evidence="3" id="KW-1185">Reference proteome</keyword>
<dbReference type="AlphaFoldDB" id="A0AAW0GV83"/>
<feature type="region of interest" description="Disordered" evidence="1">
    <location>
        <begin position="91"/>
        <end position="114"/>
    </location>
</feature>
<proteinExistence type="predicted"/>
<evidence type="ECO:0000313" key="2">
    <source>
        <dbReference type="EMBL" id="KAK7693325.1"/>
    </source>
</evidence>